<accession>A0A2S7J4L0</accession>
<dbReference type="InterPro" id="IPR050204">
    <property type="entry name" value="AraC_XylS_family_regulators"/>
</dbReference>
<dbReference type="SUPFAM" id="SSF46689">
    <property type="entry name" value="Homeodomain-like"/>
    <property type="match status" value="2"/>
</dbReference>
<dbReference type="RefSeq" id="WP_104754195.1">
    <property type="nucleotide sequence ID" value="NZ_PTRC01000006.1"/>
</dbReference>
<dbReference type="PRINTS" id="PR00032">
    <property type="entry name" value="HTHARAC"/>
</dbReference>
<dbReference type="InterPro" id="IPR009057">
    <property type="entry name" value="Homeodomain-like_sf"/>
</dbReference>
<evidence type="ECO:0000256" key="3">
    <source>
        <dbReference type="ARBA" id="ARBA00023159"/>
    </source>
</evidence>
<organism evidence="6 7">
    <name type="scientific">Brucella oryzae</name>
    <dbReference type="NCBI Taxonomy" id="335286"/>
    <lineage>
        <taxon>Bacteria</taxon>
        <taxon>Pseudomonadati</taxon>
        <taxon>Pseudomonadota</taxon>
        <taxon>Alphaproteobacteria</taxon>
        <taxon>Hyphomicrobiales</taxon>
        <taxon>Brucellaceae</taxon>
        <taxon>Brucella/Ochrobactrum group</taxon>
        <taxon>Brucella</taxon>
    </lineage>
</organism>
<dbReference type="PANTHER" id="PTHR46796">
    <property type="entry name" value="HTH-TYPE TRANSCRIPTIONAL ACTIVATOR RHAS-RELATED"/>
    <property type="match status" value="1"/>
</dbReference>
<dbReference type="PANTHER" id="PTHR46796:SF6">
    <property type="entry name" value="ARAC SUBFAMILY"/>
    <property type="match status" value="1"/>
</dbReference>
<dbReference type="InterPro" id="IPR014710">
    <property type="entry name" value="RmlC-like_jellyroll"/>
</dbReference>
<evidence type="ECO:0000256" key="2">
    <source>
        <dbReference type="ARBA" id="ARBA00023125"/>
    </source>
</evidence>
<dbReference type="PROSITE" id="PS00041">
    <property type="entry name" value="HTH_ARAC_FAMILY_1"/>
    <property type="match status" value="1"/>
</dbReference>
<dbReference type="InterPro" id="IPR011051">
    <property type="entry name" value="RmlC_Cupin_sf"/>
</dbReference>
<keyword evidence="7" id="KW-1185">Reference proteome</keyword>
<keyword evidence="3" id="KW-0010">Activator</keyword>
<dbReference type="InterPro" id="IPR018062">
    <property type="entry name" value="HTH_AraC-typ_CS"/>
</dbReference>
<protein>
    <submittedName>
        <fullName evidence="6">AraC family transcriptional regulator</fullName>
    </submittedName>
</protein>
<proteinExistence type="predicted"/>
<dbReference type="SUPFAM" id="SSF51182">
    <property type="entry name" value="RmlC-like cupins"/>
    <property type="match status" value="1"/>
</dbReference>
<keyword evidence="4" id="KW-0804">Transcription</keyword>
<evidence type="ECO:0000313" key="7">
    <source>
        <dbReference type="Proteomes" id="UP000238493"/>
    </source>
</evidence>
<dbReference type="Gene3D" id="2.60.120.10">
    <property type="entry name" value="Jelly Rolls"/>
    <property type="match status" value="1"/>
</dbReference>
<dbReference type="GO" id="GO:0043565">
    <property type="term" value="F:sequence-specific DNA binding"/>
    <property type="evidence" value="ECO:0007669"/>
    <property type="project" value="InterPro"/>
</dbReference>
<keyword evidence="1" id="KW-0805">Transcription regulation</keyword>
<evidence type="ECO:0000259" key="5">
    <source>
        <dbReference type="PROSITE" id="PS01124"/>
    </source>
</evidence>
<dbReference type="SMART" id="SM00342">
    <property type="entry name" value="HTH_ARAC"/>
    <property type="match status" value="1"/>
</dbReference>
<feature type="domain" description="HTH araC/xylS-type" evidence="5">
    <location>
        <begin position="180"/>
        <end position="278"/>
    </location>
</feature>
<sequence>MKEEFSEILEWSAPSYTFFVESHIANTMAAAHWHDHVELNLLLDGSMTYLFNGRQVEVEAGRLVLFWAAIPHQVIAVSPPSPLICIYLPLADFLSLAIDQGVRQEIMQGAFVTEPELRPETALVAARWKDEWTTGGEVRRQLVCDEVKLAVRRLILAQPGTPVTHSTPGLPYNRSIRHTQLLTEAINQHFTETLTLATLARFAGVHPTTANRAFRDVLGISVMEYLTRYRLARAMQRLAETEDGVLDIALDCGFGSSARFYQIFKDRSGKTPREFRLMMRPRARPLNAESR</sequence>
<gene>
    <name evidence="6" type="ORF">C3731_02815</name>
</gene>
<keyword evidence="2" id="KW-0238">DNA-binding</keyword>
<evidence type="ECO:0000256" key="1">
    <source>
        <dbReference type="ARBA" id="ARBA00023015"/>
    </source>
</evidence>
<comment type="caution">
    <text evidence="6">The sequence shown here is derived from an EMBL/GenBank/DDBJ whole genome shotgun (WGS) entry which is preliminary data.</text>
</comment>
<dbReference type="Pfam" id="PF02311">
    <property type="entry name" value="AraC_binding"/>
    <property type="match status" value="1"/>
</dbReference>
<reference evidence="6 7" key="1">
    <citation type="submission" date="2018-02" db="EMBL/GenBank/DDBJ databases">
        <title>Draft genome sequence of Ochrobactrum oryzae found in Brazil.</title>
        <authorList>
            <person name="Cerdeira L."/>
            <person name="Andrade F."/>
            <person name="Zacariotto T."/>
            <person name="Barbosa B."/>
            <person name="Santos S."/>
            <person name="Cassetari V."/>
            <person name="Lincopan N."/>
        </authorList>
    </citation>
    <scope>NUCLEOTIDE SEQUENCE [LARGE SCALE GENOMIC DNA]</scope>
    <source>
        <strain evidence="6 7">OA447</strain>
    </source>
</reference>
<dbReference type="Gene3D" id="1.10.10.60">
    <property type="entry name" value="Homeodomain-like"/>
    <property type="match status" value="2"/>
</dbReference>
<dbReference type="InterPro" id="IPR003313">
    <property type="entry name" value="AraC-bd"/>
</dbReference>
<dbReference type="GO" id="GO:0003700">
    <property type="term" value="F:DNA-binding transcription factor activity"/>
    <property type="evidence" value="ECO:0007669"/>
    <property type="project" value="InterPro"/>
</dbReference>
<dbReference type="InterPro" id="IPR018060">
    <property type="entry name" value="HTH_AraC"/>
</dbReference>
<dbReference type="Proteomes" id="UP000238493">
    <property type="component" value="Unassembled WGS sequence"/>
</dbReference>
<dbReference type="InterPro" id="IPR020449">
    <property type="entry name" value="Tscrpt_reg_AraC-type_HTH"/>
</dbReference>
<dbReference type="EMBL" id="PTRC01000006">
    <property type="protein sequence ID" value="PQA75165.1"/>
    <property type="molecule type" value="Genomic_DNA"/>
</dbReference>
<dbReference type="AlphaFoldDB" id="A0A2S7J4L0"/>
<evidence type="ECO:0000313" key="6">
    <source>
        <dbReference type="EMBL" id="PQA75165.1"/>
    </source>
</evidence>
<dbReference type="OrthoDB" id="345413at2"/>
<name>A0A2S7J4L0_9HYPH</name>
<dbReference type="Pfam" id="PF12833">
    <property type="entry name" value="HTH_18"/>
    <property type="match status" value="1"/>
</dbReference>
<dbReference type="PROSITE" id="PS01124">
    <property type="entry name" value="HTH_ARAC_FAMILY_2"/>
    <property type="match status" value="1"/>
</dbReference>
<evidence type="ECO:0000256" key="4">
    <source>
        <dbReference type="ARBA" id="ARBA00023163"/>
    </source>
</evidence>